<dbReference type="PANTHER" id="PTHR45743">
    <property type="entry name" value="POTASSIUM CHANNEL AKT1"/>
    <property type="match status" value="1"/>
</dbReference>
<feature type="domain" description="Cyclic nucleotide-binding" evidence="1">
    <location>
        <begin position="5"/>
        <end position="123"/>
    </location>
</feature>
<dbReference type="SMART" id="SM00100">
    <property type="entry name" value="cNMP"/>
    <property type="match status" value="2"/>
</dbReference>
<keyword evidence="3" id="KW-1185">Reference proteome</keyword>
<evidence type="ECO:0000313" key="2">
    <source>
        <dbReference type="EMBL" id="MDH6059592.1"/>
    </source>
</evidence>
<dbReference type="InterPro" id="IPR023892">
    <property type="entry name" value="cNMP-bd"/>
</dbReference>
<dbReference type="NCBIfam" id="TIGR03896">
    <property type="entry name" value="cyc_nuc_ocin"/>
    <property type="match status" value="1"/>
</dbReference>
<dbReference type="PROSITE" id="PS50042">
    <property type="entry name" value="CNMP_BINDING_3"/>
    <property type="match status" value="2"/>
</dbReference>
<evidence type="ECO:0000313" key="3">
    <source>
        <dbReference type="Proteomes" id="UP001159387"/>
    </source>
</evidence>
<sequence length="368" mass="41336">MIDLFLKQLSNGDIQWLKQNGHTENIQTGGVLIEQARSPDFLYLIISGEFMGSISQNQGGRLGRVFAALEDDQDLEQEIARFSPGEVMGTVSTVELTPAKMTIRATENSSLLAIPHPLLQQQITQDLGFASRFYRGIATLLSERFGRLVQYFLRQHKKQIPPLEDVPLIFGELRDSDVDWMLNVGRLTQISAQEVLILNGEQMENLYILLQGTIAVLVKEEQPNKLISLFAALERDEQTDESLATEIIRLNRGEILGEAIALNDPMSNYTLRALENCSLLTIPGQHLLVKLQQDVGIAARFYRVVSMLISGRLQGLISRLGYGRSPYQVGQTLDTQATYEDEIDLEIMDNLTLGGARFDWMLKRLKVS</sequence>
<dbReference type="CDD" id="cd00038">
    <property type="entry name" value="CAP_ED"/>
    <property type="match status" value="2"/>
</dbReference>
<dbReference type="RefSeq" id="WP_280653604.1">
    <property type="nucleotide sequence ID" value="NZ_JANQDH010000025.1"/>
</dbReference>
<evidence type="ECO:0000259" key="1">
    <source>
        <dbReference type="PROSITE" id="PS50042"/>
    </source>
</evidence>
<protein>
    <submittedName>
        <fullName evidence="2">Cyclic nucleotide-binding domain-containing protein</fullName>
    </submittedName>
</protein>
<dbReference type="InterPro" id="IPR045319">
    <property type="entry name" value="KAT/AKT"/>
</dbReference>
<dbReference type="EMBL" id="JANQDH010000025">
    <property type="protein sequence ID" value="MDH6059592.1"/>
    <property type="molecule type" value="Genomic_DNA"/>
</dbReference>
<dbReference type="InterPro" id="IPR018490">
    <property type="entry name" value="cNMP-bd_dom_sf"/>
</dbReference>
<proteinExistence type="predicted"/>
<dbReference type="AlphaFoldDB" id="A0AA43KAU1"/>
<comment type="caution">
    <text evidence="2">The sequence shown here is derived from an EMBL/GenBank/DDBJ whole genome shotgun (WGS) entry which is preliminary data.</text>
</comment>
<reference evidence="2 3" key="1">
    <citation type="journal article" date="2023" name="J. Phycol.">
        <title>Chrysosporum ovalisporum is synonymous with the true-branching cyanobacterium Umezakia natans (Nostocales/Aphanizomenonaceae).</title>
        <authorList>
            <person name="McGregor G.B."/>
            <person name="Sendall B.C."/>
            <person name="Niiyama Y."/>
            <person name="Tuji A."/>
            <person name="Willis A."/>
        </authorList>
    </citation>
    <scope>NUCLEOTIDE SEQUENCE [LARGE SCALE GENOMIC DNA]</scope>
    <source>
        <strain evidence="2 3">ANA360D</strain>
    </source>
</reference>
<dbReference type="Proteomes" id="UP001159387">
    <property type="component" value="Unassembled WGS sequence"/>
</dbReference>
<dbReference type="Gene3D" id="2.60.120.10">
    <property type="entry name" value="Jelly Rolls"/>
    <property type="match status" value="2"/>
</dbReference>
<dbReference type="InterPro" id="IPR000595">
    <property type="entry name" value="cNMP-bd_dom"/>
</dbReference>
<organism evidence="2 3">
    <name type="scientific">Chrysosporum bergii ANA360D</name>
    <dbReference type="NCBI Taxonomy" id="617107"/>
    <lineage>
        <taxon>Bacteria</taxon>
        <taxon>Bacillati</taxon>
        <taxon>Cyanobacteriota</taxon>
        <taxon>Cyanophyceae</taxon>
        <taxon>Nostocales</taxon>
        <taxon>Nodulariaceae</taxon>
        <taxon>Chrysosporum</taxon>
    </lineage>
</organism>
<dbReference type="InterPro" id="IPR014710">
    <property type="entry name" value="RmlC-like_jellyroll"/>
</dbReference>
<gene>
    <name evidence="2" type="ORF">NWP17_03915</name>
</gene>
<name>A0AA43KAU1_9CYAN</name>
<dbReference type="Pfam" id="PF00027">
    <property type="entry name" value="cNMP_binding"/>
    <property type="match status" value="2"/>
</dbReference>
<accession>A0AA43KAU1</accession>
<dbReference type="SUPFAM" id="SSF51206">
    <property type="entry name" value="cAMP-binding domain-like"/>
    <property type="match status" value="2"/>
</dbReference>
<feature type="domain" description="Cyclic nucleotide-binding" evidence="1">
    <location>
        <begin position="169"/>
        <end position="282"/>
    </location>
</feature>
<dbReference type="GO" id="GO:0005249">
    <property type="term" value="F:voltage-gated potassium channel activity"/>
    <property type="evidence" value="ECO:0007669"/>
    <property type="project" value="InterPro"/>
</dbReference>